<keyword evidence="2" id="KW-1185">Reference proteome</keyword>
<protein>
    <submittedName>
        <fullName evidence="1">Uncharacterized protein</fullName>
    </submittedName>
</protein>
<sequence length="760" mass="86577">MRVRRKKLRGQGGEITVATPQNIDKVKAEIRKKISSGEYTVGQQIAPRKYEKMALNENGEIVRSEFVVEGRKQPLVEIRERTLKSQEKYMRQRCDDEYDKMTSESLITCLKAINEYHEDENVQSMRDRLKDIERTRHLKVWHDLSTIANHGHLVFMVSSLYDPAIHYLDSEHQNLTGCKNTDLQTKLKKDELIRELNARGIYEGESKKELEKLLTEELHGVQRVPALLYNNPTATMESINCDKYEILSFEPLHDIGKHIKNVLAELPFHLPEKEAAAVKEVINYSIGGKDTKRTFDYRCALIILAKHSSKIVTSNIVQQLLTTLVEIQRIAYSSESEKTPKSVLRLHNMTWYHGILCREVFGFKLKELTTRKLYGNYYHNITSHAAMQHRLINGKACNVEEQERIFNTITNITKSTSSYHPSHIIGNIFIRLQAEKQMQAFQGSSSLNQETSVSKLADSLSPYGNTIISGDLIKKHIRSWQSHLERISDFLLPGKGSWWLEDESGNVEFLDGEKAASSHTGGPILHHFRSSSFTREEEYLQKCWNECLKNSATLPIKDIRVEDRHGQLKVIRRSLEEINTTNGNISVGIEEQSVTDSTGCSRVESSVVSDPTTLEKTINITGSTSCSRVAVVENPGTAMPNSGTMGNDTCVTKLGKGIEFVLGKSAEVLEFDKVRQKHKQSPSDKFILGKFMKRVAVMEVKISKQERLLRAELGQWENDFYPKNNKVATQEDITACLHAKALRNKLKYAKAILMKVRNKK</sequence>
<gene>
    <name evidence="1" type="ORF">PACLA_8A036992</name>
</gene>
<dbReference type="OrthoDB" id="5986221at2759"/>
<evidence type="ECO:0000313" key="2">
    <source>
        <dbReference type="Proteomes" id="UP001152795"/>
    </source>
</evidence>
<evidence type="ECO:0000313" key="1">
    <source>
        <dbReference type="EMBL" id="CAB4030348.1"/>
    </source>
</evidence>
<accession>A0A6S7JHM0</accession>
<dbReference type="Proteomes" id="UP001152795">
    <property type="component" value="Unassembled WGS sequence"/>
</dbReference>
<dbReference type="AlphaFoldDB" id="A0A6S7JHM0"/>
<dbReference type="EMBL" id="CACRXK020016801">
    <property type="protein sequence ID" value="CAB4030348.1"/>
    <property type="molecule type" value="Genomic_DNA"/>
</dbReference>
<organism evidence="1 2">
    <name type="scientific">Paramuricea clavata</name>
    <name type="common">Red gorgonian</name>
    <name type="synonym">Violescent sea-whip</name>
    <dbReference type="NCBI Taxonomy" id="317549"/>
    <lineage>
        <taxon>Eukaryota</taxon>
        <taxon>Metazoa</taxon>
        <taxon>Cnidaria</taxon>
        <taxon>Anthozoa</taxon>
        <taxon>Octocorallia</taxon>
        <taxon>Malacalcyonacea</taxon>
        <taxon>Plexauridae</taxon>
        <taxon>Paramuricea</taxon>
    </lineage>
</organism>
<name>A0A6S7JHM0_PARCT</name>
<comment type="caution">
    <text evidence="1">The sequence shown here is derived from an EMBL/GenBank/DDBJ whole genome shotgun (WGS) entry which is preliminary data.</text>
</comment>
<proteinExistence type="predicted"/>
<reference evidence="1" key="1">
    <citation type="submission" date="2020-04" db="EMBL/GenBank/DDBJ databases">
        <authorList>
            <person name="Alioto T."/>
            <person name="Alioto T."/>
            <person name="Gomez Garrido J."/>
        </authorList>
    </citation>
    <scope>NUCLEOTIDE SEQUENCE</scope>
    <source>
        <strain evidence="1">A484AB</strain>
    </source>
</reference>